<dbReference type="EMBL" id="KI925465">
    <property type="protein sequence ID" value="ETW75860.1"/>
    <property type="molecule type" value="Genomic_DNA"/>
</dbReference>
<accession>W4JRY8</accession>
<feature type="compositionally biased region" description="Basic residues" evidence="1">
    <location>
        <begin position="1"/>
        <end position="12"/>
    </location>
</feature>
<proteinExistence type="predicted"/>
<evidence type="ECO:0000313" key="2">
    <source>
        <dbReference type="EMBL" id="ETW75860.1"/>
    </source>
</evidence>
<dbReference type="InParanoid" id="W4JRY8"/>
<evidence type="ECO:0000256" key="1">
    <source>
        <dbReference type="SAM" id="MobiDB-lite"/>
    </source>
</evidence>
<evidence type="ECO:0000313" key="3">
    <source>
        <dbReference type="Proteomes" id="UP000030671"/>
    </source>
</evidence>
<reference evidence="2 3" key="1">
    <citation type="journal article" date="2012" name="New Phytol.">
        <title>Insight into trade-off between wood decay and parasitism from the genome of a fungal forest pathogen.</title>
        <authorList>
            <person name="Olson A."/>
            <person name="Aerts A."/>
            <person name="Asiegbu F."/>
            <person name="Belbahri L."/>
            <person name="Bouzid O."/>
            <person name="Broberg A."/>
            <person name="Canback B."/>
            <person name="Coutinho P.M."/>
            <person name="Cullen D."/>
            <person name="Dalman K."/>
            <person name="Deflorio G."/>
            <person name="van Diepen L.T."/>
            <person name="Dunand C."/>
            <person name="Duplessis S."/>
            <person name="Durling M."/>
            <person name="Gonthier P."/>
            <person name="Grimwood J."/>
            <person name="Fossdal C.G."/>
            <person name="Hansson D."/>
            <person name="Henrissat B."/>
            <person name="Hietala A."/>
            <person name="Himmelstrand K."/>
            <person name="Hoffmeister D."/>
            <person name="Hogberg N."/>
            <person name="James T.Y."/>
            <person name="Karlsson M."/>
            <person name="Kohler A."/>
            <person name="Kues U."/>
            <person name="Lee Y.H."/>
            <person name="Lin Y.C."/>
            <person name="Lind M."/>
            <person name="Lindquist E."/>
            <person name="Lombard V."/>
            <person name="Lucas S."/>
            <person name="Lunden K."/>
            <person name="Morin E."/>
            <person name="Murat C."/>
            <person name="Park J."/>
            <person name="Raffaello T."/>
            <person name="Rouze P."/>
            <person name="Salamov A."/>
            <person name="Schmutz J."/>
            <person name="Solheim H."/>
            <person name="Stahlberg J."/>
            <person name="Velez H."/>
            <person name="de Vries R.P."/>
            <person name="Wiebenga A."/>
            <person name="Woodward S."/>
            <person name="Yakovlev I."/>
            <person name="Garbelotto M."/>
            <person name="Martin F."/>
            <person name="Grigoriev I.V."/>
            <person name="Stenlid J."/>
        </authorList>
    </citation>
    <scope>NUCLEOTIDE SEQUENCE [LARGE SCALE GENOMIC DNA]</scope>
    <source>
        <strain evidence="2 3">TC 32-1</strain>
    </source>
</reference>
<dbReference type="AlphaFoldDB" id="W4JRY8"/>
<dbReference type="HOGENOM" id="CLU_504383_0_0_1"/>
<feature type="compositionally biased region" description="Acidic residues" evidence="1">
    <location>
        <begin position="130"/>
        <end position="140"/>
    </location>
</feature>
<feature type="region of interest" description="Disordered" evidence="1">
    <location>
        <begin position="102"/>
        <end position="170"/>
    </location>
</feature>
<keyword evidence="3" id="KW-1185">Reference proteome</keyword>
<feature type="region of interest" description="Disordered" evidence="1">
    <location>
        <begin position="273"/>
        <end position="406"/>
    </location>
</feature>
<dbReference type="GeneID" id="20666635"/>
<feature type="compositionally biased region" description="Basic and acidic residues" evidence="1">
    <location>
        <begin position="118"/>
        <end position="129"/>
    </location>
</feature>
<feature type="compositionally biased region" description="Polar residues" evidence="1">
    <location>
        <begin position="364"/>
        <end position="375"/>
    </location>
</feature>
<organism evidence="2 3">
    <name type="scientific">Heterobasidion irregulare (strain TC 32-1)</name>
    <dbReference type="NCBI Taxonomy" id="747525"/>
    <lineage>
        <taxon>Eukaryota</taxon>
        <taxon>Fungi</taxon>
        <taxon>Dikarya</taxon>
        <taxon>Basidiomycota</taxon>
        <taxon>Agaricomycotina</taxon>
        <taxon>Agaricomycetes</taxon>
        <taxon>Russulales</taxon>
        <taxon>Bondarzewiaceae</taxon>
        <taxon>Heterobasidion</taxon>
        <taxon>Heterobasidion annosum species complex</taxon>
    </lineage>
</organism>
<name>W4JRY8_HETIT</name>
<sequence length="540" mass="60140">MPPRKSAAKKPKAISTSKNTQTPDLPQKAITKELDPYHRKLSIYIASARDAKINIQCRESAWYGAWNFVLNHHFFYSSKFYIYPQWPVWKLKKDSISSDVSSSTKAQKVQQPLPASATKDDSESTHSDSSEEDSEEETRDELDLLPIATKKGTNSDQREDVPTKGSQTPISSVTPLKLVAQELESLWPLNPSKQRVGLGMTIQGRLTSHLPVSAVTKRGKIPEKRNEGIIRNTAILSKIGKKSATIAEDRQTFEPYGHTKKKSQLRHSGFRLGVQTAGRSTNKSEKLVTNEDDDRNQSDEASSQNDDTPKNLLPSKASIAKPSRQTKNIKKNLRRKVGKIAVKSDTTGSDSDGPRNDTQKHAQSKATTALRSTGPQRVVVPSTEKSTSVHEDSDDDSSDLKSQWKDSSRLPDFGILRLTPDGPVPIDNVPLLNDAETVLLMEVKRLVEQDHLSITKRLAEAQEDLEVQAASGRRRRTIHAGHSDKEPRMPSCTLSEDEDPTWTPVATEIKPVILVGEWSPHKHIITVEADAEWEEIKLLL</sequence>
<feature type="compositionally biased region" description="Basic residues" evidence="1">
    <location>
        <begin position="327"/>
        <end position="338"/>
    </location>
</feature>
<protein>
    <submittedName>
        <fullName evidence="2">Uncharacterized protein</fullName>
    </submittedName>
</protein>
<dbReference type="KEGG" id="hir:HETIRDRAFT_119185"/>
<feature type="region of interest" description="Disordered" evidence="1">
    <location>
        <begin position="1"/>
        <end position="27"/>
    </location>
</feature>
<dbReference type="RefSeq" id="XP_009552102.1">
    <property type="nucleotide sequence ID" value="XM_009553807.1"/>
</dbReference>
<dbReference type="Proteomes" id="UP000030671">
    <property type="component" value="Unassembled WGS sequence"/>
</dbReference>
<gene>
    <name evidence="2" type="ORF">HETIRDRAFT_119185</name>
</gene>
<feature type="region of interest" description="Disordered" evidence="1">
    <location>
        <begin position="470"/>
        <end position="500"/>
    </location>
</feature>